<organism evidence="2 3">
    <name type="scientific">Saccharothrix xinjiangensis</name>
    <dbReference type="NCBI Taxonomy" id="204798"/>
    <lineage>
        <taxon>Bacteria</taxon>
        <taxon>Bacillati</taxon>
        <taxon>Actinomycetota</taxon>
        <taxon>Actinomycetes</taxon>
        <taxon>Pseudonocardiales</taxon>
        <taxon>Pseudonocardiaceae</taxon>
        <taxon>Saccharothrix</taxon>
    </lineage>
</organism>
<dbReference type="EMBL" id="JBHSJB010000006">
    <property type="protein sequence ID" value="MFC5053438.1"/>
    <property type="molecule type" value="Genomic_DNA"/>
</dbReference>
<dbReference type="InterPro" id="IPR024983">
    <property type="entry name" value="CHAT_dom"/>
</dbReference>
<reference evidence="3" key="1">
    <citation type="journal article" date="2019" name="Int. J. Syst. Evol. Microbiol.">
        <title>The Global Catalogue of Microorganisms (GCM) 10K type strain sequencing project: providing services to taxonomists for standard genome sequencing and annotation.</title>
        <authorList>
            <consortium name="The Broad Institute Genomics Platform"/>
            <consortium name="The Broad Institute Genome Sequencing Center for Infectious Disease"/>
            <person name="Wu L."/>
            <person name="Ma J."/>
        </authorList>
    </citation>
    <scope>NUCLEOTIDE SEQUENCE [LARGE SCALE GENOMIC DNA]</scope>
    <source>
        <strain evidence="3">KCTC 12848</strain>
    </source>
</reference>
<evidence type="ECO:0000259" key="1">
    <source>
        <dbReference type="Pfam" id="PF12770"/>
    </source>
</evidence>
<comment type="caution">
    <text evidence="2">The sequence shown here is derived from an EMBL/GenBank/DDBJ whole genome shotgun (WGS) entry which is preliminary data.</text>
</comment>
<name>A0ABV9XSR5_9PSEU</name>
<dbReference type="Pfam" id="PF12770">
    <property type="entry name" value="CHAT"/>
    <property type="match status" value="1"/>
</dbReference>
<dbReference type="InterPro" id="IPR036628">
    <property type="entry name" value="Clp_N_dom_sf"/>
</dbReference>
<accession>A0ABV9XSR5</accession>
<keyword evidence="3" id="KW-1185">Reference proteome</keyword>
<dbReference type="RefSeq" id="WP_344039380.1">
    <property type="nucleotide sequence ID" value="NZ_BAAAKE010000016.1"/>
</dbReference>
<proteinExistence type="predicted"/>
<dbReference type="Proteomes" id="UP001595833">
    <property type="component" value="Unassembled WGS sequence"/>
</dbReference>
<sequence length="660" mass="70607">MAAEPLKVLEVHVSEKDGVSRYSYKLVRSDKTEHGPLTQEHTVEVNQQLVRDLCQEIDEALKGALSGEPGHHDKLVANGQTLYSHLFRPVQGTDELALMVEVRESPGPMLVRSNEMLVPWELLHDGREFLGLAYDLGQGSVVSGPFRMGRDIGRLEQVLIVGDPLGDLPAARREAERIAEWLRARGTRCELLLGEQATLANVVTKLSSTQYDLLHYCGHVTIRSRPADSGLLLHRRSLLNESALMTASRIGAPPVVFVNGCRAVGPIANLCVSFMTMGAKVVIGTRAEVAEESAQRFAEEFYRRLLDDQTAGAAIREARRSVLDERDGAWASFLLYGNPGVHITGGRGVPVRPQALGPGPYSPAAAAMMDRVHAVARGRGVVISLDLLFGLVTCPELRPFIERSIGVDGLAALTQMLHGFGGVMPDAEGHHRSANGREPEVQLSDTVHATLIKATGIASAEGRSVVTPRDIAAAFTEIGGGSSGQILELFGVSLRQLMSANAAPGRVRGAGARSSPDVAATLFDQDGSLRADVLDDPAATAVRAALLLAAAKRAPIGTHTFLQGFALAGSEVLREALEQQGDVGRQAVQRLFSPTPRRADFSQRSLTALDRAREPGAGAPAGEAALLLALLHDEGSAARQLLDKLGIDSERLVQDLERSG</sequence>
<feature type="domain" description="CHAT" evidence="1">
    <location>
        <begin position="79"/>
        <end position="338"/>
    </location>
</feature>
<protein>
    <submittedName>
        <fullName evidence="2">CHAT domain-containing protein</fullName>
    </submittedName>
</protein>
<gene>
    <name evidence="2" type="ORF">ACFPFM_06655</name>
</gene>
<dbReference type="Gene3D" id="1.10.1780.10">
    <property type="entry name" value="Clp, N-terminal domain"/>
    <property type="match status" value="2"/>
</dbReference>
<evidence type="ECO:0000313" key="3">
    <source>
        <dbReference type="Proteomes" id="UP001595833"/>
    </source>
</evidence>
<evidence type="ECO:0000313" key="2">
    <source>
        <dbReference type="EMBL" id="MFC5053438.1"/>
    </source>
</evidence>